<dbReference type="Proteomes" id="UP000244904">
    <property type="component" value="Unassembled WGS sequence"/>
</dbReference>
<keyword evidence="3" id="KW-1185">Reference proteome</keyword>
<dbReference type="Pfam" id="PF05099">
    <property type="entry name" value="TerB"/>
    <property type="match status" value="1"/>
</dbReference>
<proteinExistence type="predicted"/>
<reference evidence="3" key="1">
    <citation type="submission" date="2018-03" db="EMBL/GenBank/DDBJ databases">
        <authorList>
            <person name="Rodrigo-Torres L."/>
            <person name="Arahal R. D."/>
            <person name="Lucena T."/>
        </authorList>
    </citation>
    <scope>NUCLEOTIDE SEQUENCE [LARGE SCALE GENOMIC DNA]</scope>
    <source>
        <strain evidence="3">CECT 8871</strain>
    </source>
</reference>
<dbReference type="SUPFAM" id="SSF158682">
    <property type="entry name" value="TerB-like"/>
    <property type="match status" value="1"/>
</dbReference>
<dbReference type="EMBL" id="OMOJ01000006">
    <property type="protein sequence ID" value="SPF81045.1"/>
    <property type="molecule type" value="Genomic_DNA"/>
</dbReference>
<dbReference type="Gene3D" id="1.10.3680.10">
    <property type="entry name" value="TerB-like"/>
    <property type="match status" value="1"/>
</dbReference>
<dbReference type="InterPro" id="IPR007791">
    <property type="entry name" value="DjlA_N"/>
</dbReference>
<sequence>MFERILKLLHAPPKKPAPLGELDAQAAVGTLLVRVAMADDAYLFQEVEQIDKVLCDAYGMKPLEAAKFRARCERFGRELPANADLAAVVRDGVSYDDRRALIDALWRIAQADGFTHESEAELVELVVEQIGVSHEDSEAARLAHSIP</sequence>
<feature type="domain" description="Co-chaperone DjlA N-terminal" evidence="1">
    <location>
        <begin position="26"/>
        <end position="141"/>
    </location>
</feature>
<dbReference type="InterPro" id="IPR029024">
    <property type="entry name" value="TerB-like"/>
</dbReference>
<evidence type="ECO:0000313" key="3">
    <source>
        <dbReference type="Proteomes" id="UP000244904"/>
    </source>
</evidence>
<protein>
    <recommendedName>
        <fullName evidence="1">Co-chaperone DjlA N-terminal domain-containing protein</fullName>
    </recommendedName>
</protein>
<evidence type="ECO:0000313" key="2">
    <source>
        <dbReference type="EMBL" id="SPF81045.1"/>
    </source>
</evidence>
<gene>
    <name evidence="2" type="ORF">PRI8871_02862</name>
</gene>
<name>A0A2R8AYD2_9RHOB</name>
<accession>A0A2R8AYD2</accession>
<dbReference type="CDD" id="cd07313">
    <property type="entry name" value="terB_like_2"/>
    <property type="match status" value="1"/>
</dbReference>
<organism evidence="2 3">
    <name type="scientific">Pseudoprimorskyibacter insulae</name>
    <dbReference type="NCBI Taxonomy" id="1695997"/>
    <lineage>
        <taxon>Bacteria</taxon>
        <taxon>Pseudomonadati</taxon>
        <taxon>Pseudomonadota</taxon>
        <taxon>Alphaproteobacteria</taxon>
        <taxon>Rhodobacterales</taxon>
        <taxon>Paracoccaceae</taxon>
        <taxon>Pseudoprimorskyibacter</taxon>
    </lineage>
</organism>
<dbReference type="OrthoDB" id="5402150at2"/>
<dbReference type="AlphaFoldDB" id="A0A2R8AYD2"/>
<dbReference type="RefSeq" id="WP_108886898.1">
    <property type="nucleotide sequence ID" value="NZ_OMOJ01000006.1"/>
</dbReference>
<evidence type="ECO:0000259" key="1">
    <source>
        <dbReference type="Pfam" id="PF05099"/>
    </source>
</evidence>